<proteinExistence type="inferred from homology"/>
<comment type="similarity">
    <text evidence="1">Belongs to the helicase family. RecQ subfamily.</text>
</comment>
<evidence type="ECO:0000256" key="5">
    <source>
        <dbReference type="ARBA" id="ARBA00034808"/>
    </source>
</evidence>
<sequence>MVSLLSIVKTRRFQLKRALLDTGNTSISHICQYKNTFIRLPWRASERDQVLLDSIREQPKGPAIVYVTLQRTAEAVAGRLSAAGLPARAYHAGLKDEVRSAIQEWFMAADHAIVVATIAFGTGVDKADIRAVYHYNLPKSPGVCPT</sequence>
<organism evidence="10">
    <name type="scientific">Candidatus Kentrum eta</name>
    <dbReference type="NCBI Taxonomy" id="2126337"/>
    <lineage>
        <taxon>Bacteria</taxon>
        <taxon>Pseudomonadati</taxon>
        <taxon>Pseudomonadota</taxon>
        <taxon>Gammaproteobacteria</taxon>
        <taxon>Candidatus Kentrum</taxon>
    </lineage>
</organism>
<evidence type="ECO:0000256" key="3">
    <source>
        <dbReference type="ARBA" id="ARBA00023235"/>
    </source>
</evidence>
<dbReference type="EMBL" id="CAADFI010000316">
    <property type="protein sequence ID" value="VFK02963.1"/>
    <property type="molecule type" value="Genomic_DNA"/>
</dbReference>
<keyword evidence="10" id="KW-0067">ATP-binding</keyword>
<evidence type="ECO:0000259" key="6">
    <source>
        <dbReference type="PROSITE" id="PS51194"/>
    </source>
</evidence>
<evidence type="ECO:0000313" key="10">
    <source>
        <dbReference type="EMBL" id="VFK07700.1"/>
    </source>
</evidence>
<dbReference type="InterPro" id="IPR027417">
    <property type="entry name" value="P-loop_NTPase"/>
</dbReference>
<dbReference type="GO" id="GO:0006281">
    <property type="term" value="P:DNA repair"/>
    <property type="evidence" value="ECO:0007669"/>
    <property type="project" value="TreeGrafter"/>
</dbReference>
<dbReference type="SMART" id="SM00490">
    <property type="entry name" value="HELICc"/>
    <property type="match status" value="1"/>
</dbReference>
<dbReference type="EMBL" id="CAADFJ010000312">
    <property type="protein sequence ID" value="VFK05926.1"/>
    <property type="molecule type" value="Genomic_DNA"/>
</dbReference>
<dbReference type="Gene3D" id="3.40.50.300">
    <property type="entry name" value="P-loop containing nucleotide triphosphate hydrolases"/>
    <property type="match status" value="1"/>
</dbReference>
<dbReference type="GO" id="GO:0043138">
    <property type="term" value="F:3'-5' DNA helicase activity"/>
    <property type="evidence" value="ECO:0007669"/>
    <property type="project" value="UniProtKB-EC"/>
</dbReference>
<reference evidence="10" key="1">
    <citation type="submission" date="2019-02" db="EMBL/GenBank/DDBJ databases">
        <authorList>
            <person name="Gruber-Vodicka R. H."/>
            <person name="Seah K. B. B."/>
        </authorList>
    </citation>
    <scope>NUCLEOTIDE SEQUENCE</scope>
    <source>
        <strain evidence="10">BECK_SA2B12</strain>
        <strain evidence="7">BECK_SA2B20</strain>
    </source>
</reference>
<evidence type="ECO:0000256" key="2">
    <source>
        <dbReference type="ARBA" id="ARBA00023125"/>
    </source>
</evidence>
<accession>A0A450VSE3</accession>
<gene>
    <name evidence="7" type="ORF">BECKH772B_GA0070898_103165</name>
    <name evidence="8" type="ORF">BECKH772B_GA0070898_104271</name>
    <name evidence="9" type="ORF">BECKH772C_GA0070978_103125</name>
    <name evidence="10" type="ORF">BECKH772C_GA0070978_104471</name>
</gene>
<dbReference type="GO" id="GO:0006310">
    <property type="term" value="P:DNA recombination"/>
    <property type="evidence" value="ECO:0007669"/>
    <property type="project" value="TreeGrafter"/>
</dbReference>
<keyword evidence="2" id="KW-0238">DNA-binding</keyword>
<keyword evidence="10" id="KW-0347">Helicase</keyword>
<dbReference type="EMBL" id="CAADFI010000427">
    <property type="protein sequence ID" value="VFK04294.1"/>
    <property type="molecule type" value="Genomic_DNA"/>
</dbReference>
<comment type="catalytic activity">
    <reaction evidence="4">
        <text>Couples ATP hydrolysis with the unwinding of duplex DNA by translocating in the 3'-5' direction.</text>
        <dbReference type="EC" id="5.6.2.4"/>
    </reaction>
</comment>
<dbReference type="GO" id="GO:0005737">
    <property type="term" value="C:cytoplasm"/>
    <property type="evidence" value="ECO:0007669"/>
    <property type="project" value="TreeGrafter"/>
</dbReference>
<dbReference type="PROSITE" id="PS51194">
    <property type="entry name" value="HELICASE_CTER"/>
    <property type="match status" value="1"/>
</dbReference>
<dbReference type="EMBL" id="CAADFJ010000447">
    <property type="protein sequence ID" value="VFK07700.1"/>
    <property type="molecule type" value="Genomic_DNA"/>
</dbReference>
<evidence type="ECO:0000256" key="1">
    <source>
        <dbReference type="ARBA" id="ARBA00005446"/>
    </source>
</evidence>
<dbReference type="Pfam" id="PF00271">
    <property type="entry name" value="Helicase_C"/>
    <property type="match status" value="1"/>
</dbReference>
<dbReference type="EC" id="5.6.2.4" evidence="5"/>
<dbReference type="GO" id="GO:0003677">
    <property type="term" value="F:DNA binding"/>
    <property type="evidence" value="ECO:0007669"/>
    <property type="project" value="UniProtKB-KW"/>
</dbReference>
<evidence type="ECO:0000313" key="7">
    <source>
        <dbReference type="EMBL" id="VFK02963.1"/>
    </source>
</evidence>
<evidence type="ECO:0000313" key="9">
    <source>
        <dbReference type="EMBL" id="VFK05926.1"/>
    </source>
</evidence>
<keyword evidence="10" id="KW-0378">Hydrolase</keyword>
<dbReference type="PANTHER" id="PTHR13710">
    <property type="entry name" value="DNA HELICASE RECQ FAMILY MEMBER"/>
    <property type="match status" value="1"/>
</dbReference>
<dbReference type="PANTHER" id="PTHR13710:SF105">
    <property type="entry name" value="ATP-DEPENDENT DNA HELICASE Q1"/>
    <property type="match status" value="1"/>
</dbReference>
<dbReference type="AlphaFoldDB" id="A0A450VSE3"/>
<dbReference type="InterPro" id="IPR001650">
    <property type="entry name" value="Helicase_C-like"/>
</dbReference>
<evidence type="ECO:0000313" key="8">
    <source>
        <dbReference type="EMBL" id="VFK04294.1"/>
    </source>
</evidence>
<feature type="domain" description="Helicase C-terminal" evidence="6">
    <location>
        <begin position="47"/>
        <end position="146"/>
    </location>
</feature>
<keyword evidence="10" id="KW-0547">Nucleotide-binding</keyword>
<evidence type="ECO:0000256" key="4">
    <source>
        <dbReference type="ARBA" id="ARBA00034617"/>
    </source>
</evidence>
<keyword evidence="3" id="KW-0413">Isomerase</keyword>
<dbReference type="GO" id="GO:0043590">
    <property type="term" value="C:bacterial nucleoid"/>
    <property type="evidence" value="ECO:0007669"/>
    <property type="project" value="TreeGrafter"/>
</dbReference>
<dbReference type="SUPFAM" id="SSF52540">
    <property type="entry name" value="P-loop containing nucleoside triphosphate hydrolases"/>
    <property type="match status" value="1"/>
</dbReference>
<dbReference type="GO" id="GO:0009378">
    <property type="term" value="F:four-way junction helicase activity"/>
    <property type="evidence" value="ECO:0007669"/>
    <property type="project" value="TreeGrafter"/>
</dbReference>
<protein>
    <recommendedName>
        <fullName evidence="5">DNA 3'-5' helicase</fullName>
        <ecNumber evidence="5">5.6.2.4</ecNumber>
    </recommendedName>
</protein>
<name>A0A450VSE3_9GAMM</name>
<dbReference type="GO" id="GO:0030894">
    <property type="term" value="C:replisome"/>
    <property type="evidence" value="ECO:0007669"/>
    <property type="project" value="TreeGrafter"/>
</dbReference>